<dbReference type="InterPro" id="IPR033443">
    <property type="entry name" value="PROP1-like_PPR_dom"/>
</dbReference>
<dbReference type="InterPro" id="IPR011990">
    <property type="entry name" value="TPR-like_helical_dom_sf"/>
</dbReference>
<dbReference type="Gene3D" id="1.25.40.10">
    <property type="entry name" value="Tetratricopeptide repeat domain"/>
    <property type="match status" value="3"/>
</dbReference>
<dbReference type="InterPro" id="IPR057027">
    <property type="entry name" value="TPR_mt"/>
</dbReference>
<name>A0A9W8G785_9FUNG</name>
<evidence type="ECO:0008006" key="7">
    <source>
        <dbReference type="Google" id="ProtNLM"/>
    </source>
</evidence>
<evidence type="ECO:0000256" key="1">
    <source>
        <dbReference type="ARBA" id="ARBA00022737"/>
    </source>
</evidence>
<feature type="domain" description="Pentatricopeptide repeat-containing protein-mitochondrial" evidence="4">
    <location>
        <begin position="318"/>
        <end position="446"/>
    </location>
</feature>
<protein>
    <recommendedName>
        <fullName evidence="7">Pentacotripeptide-repeat region of PRORP domain-containing protein</fullName>
    </recommendedName>
</protein>
<dbReference type="PANTHER" id="PTHR47936:SF1">
    <property type="entry name" value="PENTATRICOPEPTIDE REPEAT-CONTAINING PROTEIN GUN1, CHLOROPLASTIC"/>
    <property type="match status" value="1"/>
</dbReference>
<dbReference type="AlphaFoldDB" id="A0A9W8G785"/>
<dbReference type="EMBL" id="JANBTW010000051">
    <property type="protein sequence ID" value="KAJ2675060.1"/>
    <property type="molecule type" value="Genomic_DNA"/>
</dbReference>
<evidence type="ECO:0000313" key="5">
    <source>
        <dbReference type="EMBL" id="KAJ2675060.1"/>
    </source>
</evidence>
<evidence type="ECO:0000256" key="2">
    <source>
        <dbReference type="PROSITE-ProRule" id="PRU00708"/>
    </source>
</evidence>
<accession>A0A9W8G785</accession>
<feature type="repeat" description="PPR" evidence="2">
    <location>
        <begin position="209"/>
        <end position="243"/>
    </location>
</feature>
<dbReference type="PROSITE" id="PS51375">
    <property type="entry name" value="PPR"/>
    <property type="match status" value="1"/>
</dbReference>
<feature type="domain" description="PROP1-like PPR" evidence="3">
    <location>
        <begin position="111"/>
        <end position="268"/>
    </location>
</feature>
<reference evidence="5" key="1">
    <citation type="submission" date="2022-07" db="EMBL/GenBank/DDBJ databases">
        <title>Phylogenomic reconstructions and comparative analyses of Kickxellomycotina fungi.</title>
        <authorList>
            <person name="Reynolds N.K."/>
            <person name="Stajich J.E."/>
            <person name="Barry K."/>
            <person name="Grigoriev I.V."/>
            <person name="Crous P."/>
            <person name="Smith M.E."/>
        </authorList>
    </citation>
    <scope>NUCLEOTIDE SEQUENCE</scope>
    <source>
        <strain evidence="5">NRRL 3115</strain>
    </source>
</reference>
<dbReference type="NCBIfam" id="TIGR00756">
    <property type="entry name" value="PPR"/>
    <property type="match status" value="1"/>
</dbReference>
<comment type="caution">
    <text evidence="5">The sequence shown here is derived from an EMBL/GenBank/DDBJ whole genome shotgun (WGS) entry which is preliminary data.</text>
</comment>
<gene>
    <name evidence="5" type="ORF">GGI25_004109</name>
</gene>
<dbReference type="Proteomes" id="UP001151518">
    <property type="component" value="Unassembled WGS sequence"/>
</dbReference>
<evidence type="ECO:0000313" key="6">
    <source>
        <dbReference type="Proteomes" id="UP001151518"/>
    </source>
</evidence>
<dbReference type="OrthoDB" id="185373at2759"/>
<dbReference type="Pfam" id="PF23276">
    <property type="entry name" value="TPR_24"/>
    <property type="match status" value="1"/>
</dbReference>
<keyword evidence="1" id="KW-0677">Repeat</keyword>
<sequence length="626" mass="69438">MHKATVLTRHLAAVSTRNVARSTVSLAKAATLRRTSLPVVQHNSQQVRRYAAPLTDYHDEGQGGLTIPEQIQQIVNPSNSERIRLALDVTQSAYVQKKKDLGYELDNAVKARENETHDKLDGLYDKVRKKDVALTGADYEAFIDGYHFVQSVEGCLRALRDMNKHGFPPSISQYTMVLKLAANKHRVTTIYLIAQEMQLAGIEDTKENYAPFFSSLLLCLGKTGQIENSYAVYLEMIERGIVPGSEEIHYVITGLATIGEIDLALQILRESLGRSVAFNQKTYMHTLANAGFYMHHEAYKLCYDQLTTVFGAQITAGDCEAGLSIAARNGDSTLAADILQRLDTAGYPLQEFHFEALFDALLFCKKWDLAFKVLDNMRQAGYGKSSKSLRTLTRALTTTRDEAEELAEEVFTRLVNSQKTMPDVVDTNVLNAMVSGLASSKCVEAAASCVVSWFNRLGISRDADSYVGVLKACAESGNKTIAERMLTMLLDTDGLEPTKEVYELMIHTVLNQINYEDAFVYLDTMKAQDMVPEWSTYAHIVRRCAKVRDPRAQTALGEMRSLGYVVTPALESYASTYGRNPRYAEAVSEFERFGTAAGSEGSAKKDSKDSGRITLEDILGADAFKI</sequence>
<evidence type="ECO:0000259" key="3">
    <source>
        <dbReference type="Pfam" id="PF17177"/>
    </source>
</evidence>
<organism evidence="5 6">
    <name type="scientific">Coemansia spiralis</name>
    <dbReference type="NCBI Taxonomy" id="417178"/>
    <lineage>
        <taxon>Eukaryota</taxon>
        <taxon>Fungi</taxon>
        <taxon>Fungi incertae sedis</taxon>
        <taxon>Zoopagomycota</taxon>
        <taxon>Kickxellomycotina</taxon>
        <taxon>Kickxellomycetes</taxon>
        <taxon>Kickxellales</taxon>
        <taxon>Kickxellaceae</taxon>
        <taxon>Coemansia</taxon>
    </lineage>
</organism>
<dbReference type="Pfam" id="PF17177">
    <property type="entry name" value="PPR_long"/>
    <property type="match status" value="1"/>
</dbReference>
<dbReference type="PANTHER" id="PTHR47936">
    <property type="entry name" value="PPR_LONG DOMAIN-CONTAINING PROTEIN"/>
    <property type="match status" value="1"/>
</dbReference>
<dbReference type="InterPro" id="IPR002885">
    <property type="entry name" value="PPR_rpt"/>
</dbReference>
<evidence type="ECO:0000259" key="4">
    <source>
        <dbReference type="Pfam" id="PF23276"/>
    </source>
</evidence>
<proteinExistence type="predicted"/>